<comment type="caution">
    <text evidence="6">The sequence shown here is derived from an EMBL/GenBank/DDBJ whole genome shotgun (WGS) entry which is preliminary data.</text>
</comment>
<dbReference type="AlphaFoldDB" id="A0A919KT96"/>
<dbReference type="Proteomes" id="UP000603708">
    <property type="component" value="Unassembled WGS sequence"/>
</dbReference>
<dbReference type="GO" id="GO:0005524">
    <property type="term" value="F:ATP binding"/>
    <property type="evidence" value="ECO:0007669"/>
    <property type="project" value="UniProtKB-UniRule"/>
</dbReference>
<keyword evidence="7" id="KW-1185">Reference proteome</keyword>
<keyword evidence="2 4" id="KW-0547">Nucleotide-binding</keyword>
<dbReference type="Pfam" id="PF02655">
    <property type="entry name" value="ATP-grasp_3"/>
    <property type="match status" value="1"/>
</dbReference>
<dbReference type="EMBL" id="BNCD01000002">
    <property type="protein sequence ID" value="GHH71739.1"/>
    <property type="molecule type" value="Genomic_DNA"/>
</dbReference>
<dbReference type="PROSITE" id="PS50975">
    <property type="entry name" value="ATP_GRASP"/>
    <property type="match status" value="1"/>
</dbReference>
<dbReference type="GO" id="GO:0016874">
    <property type="term" value="F:ligase activity"/>
    <property type="evidence" value="ECO:0007669"/>
    <property type="project" value="UniProtKB-KW"/>
</dbReference>
<accession>A0A919KT96</accession>
<dbReference type="SUPFAM" id="SSF56059">
    <property type="entry name" value="Glutathione synthetase ATP-binding domain-like"/>
    <property type="match status" value="1"/>
</dbReference>
<name>A0A919KT96_9ACTN</name>
<feature type="domain" description="ATP-grasp" evidence="5">
    <location>
        <begin position="126"/>
        <end position="333"/>
    </location>
</feature>
<protein>
    <recommendedName>
        <fullName evidence="5">ATP-grasp domain-containing protein</fullName>
    </recommendedName>
</protein>
<keyword evidence="3 4" id="KW-0067">ATP-binding</keyword>
<proteinExistence type="predicted"/>
<sequence>MVMASGELDRPRLLFFDVSTGPRPAFYLPRLCARYDVHVMWIPSGNEVKDRARAAEFDKWCGHTTMRDQQEAESRLVAFGRSWGAHGIMGFGEMTMEPVHAAANALGLPANSAWSMRALRNKLEQRRMLAKAGVPVPAFAEVHSLDQLREAFDQVGAPAILKPLAGAGSMATFRVDDPAELAAVWTAACASYASDPRGGDAQDFILEEFLIGVSPYTDPRYGPYTSVESLVQQGRIRHLAVTDKLLLMRNFRENGGILPSVLGGELVEELYECATKAINAMGITNSGVHTEIMFTAKGPRVIEVNSRLGGGVTEMLHDSCGFDSVLARAAIATGRPQPEFPKPVRSAGYYTLQAPDFEAVLVQAPSADELRALPEITDAEVPYAIGSRPAWQQGTPGGTIARITAVADGPQPLLDLYDSLKPGGMFKFRPVEPSV</sequence>
<evidence type="ECO:0000313" key="7">
    <source>
        <dbReference type="Proteomes" id="UP000603708"/>
    </source>
</evidence>
<keyword evidence="1" id="KW-0436">Ligase</keyword>
<evidence type="ECO:0000313" key="6">
    <source>
        <dbReference type="EMBL" id="GHH71739.1"/>
    </source>
</evidence>
<evidence type="ECO:0000256" key="3">
    <source>
        <dbReference type="ARBA" id="ARBA00022840"/>
    </source>
</evidence>
<dbReference type="InterPro" id="IPR052032">
    <property type="entry name" value="ATP-dep_AA_Ligase"/>
</dbReference>
<evidence type="ECO:0000256" key="2">
    <source>
        <dbReference type="ARBA" id="ARBA00022741"/>
    </source>
</evidence>
<evidence type="ECO:0000256" key="1">
    <source>
        <dbReference type="ARBA" id="ARBA00022598"/>
    </source>
</evidence>
<gene>
    <name evidence="6" type="ORF">GCM10018793_07620</name>
</gene>
<organism evidence="6 7">
    <name type="scientific">Streptomyces sulfonofaciens</name>
    <dbReference type="NCBI Taxonomy" id="68272"/>
    <lineage>
        <taxon>Bacteria</taxon>
        <taxon>Bacillati</taxon>
        <taxon>Actinomycetota</taxon>
        <taxon>Actinomycetes</taxon>
        <taxon>Kitasatosporales</taxon>
        <taxon>Streptomycetaceae</taxon>
        <taxon>Streptomyces</taxon>
    </lineage>
</organism>
<reference evidence="6" key="1">
    <citation type="journal article" date="2014" name="Int. J. Syst. Evol. Microbiol.">
        <title>Complete genome sequence of Corynebacterium casei LMG S-19264T (=DSM 44701T), isolated from a smear-ripened cheese.</title>
        <authorList>
            <consortium name="US DOE Joint Genome Institute (JGI-PGF)"/>
            <person name="Walter F."/>
            <person name="Albersmeier A."/>
            <person name="Kalinowski J."/>
            <person name="Ruckert C."/>
        </authorList>
    </citation>
    <scope>NUCLEOTIDE SEQUENCE</scope>
    <source>
        <strain evidence="6">JCM 5069</strain>
    </source>
</reference>
<dbReference type="GO" id="GO:0046872">
    <property type="term" value="F:metal ion binding"/>
    <property type="evidence" value="ECO:0007669"/>
    <property type="project" value="InterPro"/>
</dbReference>
<dbReference type="Gene3D" id="3.30.470.20">
    <property type="entry name" value="ATP-grasp fold, B domain"/>
    <property type="match status" value="1"/>
</dbReference>
<dbReference type="InterPro" id="IPR003806">
    <property type="entry name" value="ATP-grasp_PylC-type"/>
</dbReference>
<evidence type="ECO:0000259" key="5">
    <source>
        <dbReference type="PROSITE" id="PS50975"/>
    </source>
</evidence>
<dbReference type="InterPro" id="IPR011761">
    <property type="entry name" value="ATP-grasp"/>
</dbReference>
<reference evidence="6" key="2">
    <citation type="submission" date="2020-09" db="EMBL/GenBank/DDBJ databases">
        <authorList>
            <person name="Sun Q."/>
            <person name="Ohkuma M."/>
        </authorList>
    </citation>
    <scope>NUCLEOTIDE SEQUENCE</scope>
    <source>
        <strain evidence="6">JCM 5069</strain>
    </source>
</reference>
<evidence type="ECO:0000256" key="4">
    <source>
        <dbReference type="PROSITE-ProRule" id="PRU00409"/>
    </source>
</evidence>
<dbReference type="PANTHER" id="PTHR43585:SF2">
    <property type="entry name" value="ATP-GRASP ENZYME FSQD"/>
    <property type="match status" value="1"/>
</dbReference>
<dbReference type="PANTHER" id="PTHR43585">
    <property type="entry name" value="FUMIPYRROLE BIOSYNTHESIS PROTEIN C"/>
    <property type="match status" value="1"/>
</dbReference>